<organism evidence="1 2">
    <name type="scientific">Actinoplanes lutulentus</name>
    <dbReference type="NCBI Taxonomy" id="1287878"/>
    <lineage>
        <taxon>Bacteria</taxon>
        <taxon>Bacillati</taxon>
        <taxon>Actinomycetota</taxon>
        <taxon>Actinomycetes</taxon>
        <taxon>Micromonosporales</taxon>
        <taxon>Micromonosporaceae</taxon>
        <taxon>Actinoplanes</taxon>
    </lineage>
</organism>
<keyword evidence="2" id="KW-1185">Reference proteome</keyword>
<accession>A0A327ZFB3</accession>
<evidence type="ECO:0000313" key="2">
    <source>
        <dbReference type="Proteomes" id="UP000249341"/>
    </source>
</evidence>
<dbReference type="AlphaFoldDB" id="A0A327ZFB3"/>
<proteinExistence type="predicted"/>
<evidence type="ECO:0000313" key="1">
    <source>
        <dbReference type="EMBL" id="RAK39985.1"/>
    </source>
</evidence>
<comment type="caution">
    <text evidence="1">The sequence shown here is derived from an EMBL/GenBank/DDBJ whole genome shotgun (WGS) entry which is preliminary data.</text>
</comment>
<dbReference type="EMBL" id="QLMJ01000003">
    <property type="protein sequence ID" value="RAK39985.1"/>
    <property type="molecule type" value="Genomic_DNA"/>
</dbReference>
<name>A0A327ZFB3_9ACTN</name>
<protein>
    <submittedName>
        <fullName evidence="1">Uncharacterized protein</fullName>
    </submittedName>
</protein>
<gene>
    <name evidence="1" type="ORF">B0I29_10310</name>
</gene>
<reference evidence="1 2" key="1">
    <citation type="submission" date="2018-06" db="EMBL/GenBank/DDBJ databases">
        <title>Genomic Encyclopedia of Type Strains, Phase III (KMG-III): the genomes of soil and plant-associated and newly described type strains.</title>
        <authorList>
            <person name="Whitman W."/>
        </authorList>
    </citation>
    <scope>NUCLEOTIDE SEQUENCE [LARGE SCALE GENOMIC DNA]</scope>
    <source>
        <strain evidence="1 2">CGMCC 4.7090</strain>
    </source>
</reference>
<sequence>MEWRTWNVRRTLSVVTTIPSLQPPYSLALGHAWLWAKACEVPAARLLGDGFGLPDALLLLVALRNVRRAAELAGKSLTKPEAQQHLADALSKFDAALPGLKEARDVIEHLDEYAIGVGTEQKKLQAATPSLTTAELAARYALRLEGTYNEPIVRVGPHSIEAIKVPGAAGWLFEGIRAAVYAEQGHKSL</sequence>
<dbReference type="Proteomes" id="UP000249341">
    <property type="component" value="Unassembled WGS sequence"/>
</dbReference>